<dbReference type="AlphaFoldDB" id="A0A5K7XLP0"/>
<keyword evidence="2" id="KW-1185">Reference proteome</keyword>
<gene>
    <name evidence="1" type="ORF">PLANPX_5883</name>
</gene>
<dbReference type="Proteomes" id="UP000326837">
    <property type="component" value="Chromosome"/>
</dbReference>
<reference evidence="2" key="1">
    <citation type="submission" date="2019-10" db="EMBL/GenBank/DDBJ databases">
        <title>Lacipirellula parvula gen. nov., sp. nov., representing a lineage of planctomycetes widespread in freshwater anoxic habitats, and description of the family Lacipirellulaceae.</title>
        <authorList>
            <person name="Dedysh S.N."/>
            <person name="Kulichevskaya I.S."/>
            <person name="Beletsky A.V."/>
            <person name="Rakitin A.L."/>
            <person name="Mardanov A.V."/>
            <person name="Ivanova A.A."/>
            <person name="Saltykova V.X."/>
            <person name="Rijpstra W.I.C."/>
            <person name="Sinninghe Damste J.S."/>
            <person name="Ravin N.V."/>
        </authorList>
    </citation>
    <scope>NUCLEOTIDE SEQUENCE [LARGE SCALE GENOMIC DNA]</scope>
    <source>
        <strain evidence="2">PX69</strain>
    </source>
</reference>
<organism evidence="1 2">
    <name type="scientific">Lacipirellula parvula</name>
    <dbReference type="NCBI Taxonomy" id="2650471"/>
    <lineage>
        <taxon>Bacteria</taxon>
        <taxon>Pseudomonadati</taxon>
        <taxon>Planctomycetota</taxon>
        <taxon>Planctomycetia</taxon>
        <taxon>Pirellulales</taxon>
        <taxon>Lacipirellulaceae</taxon>
        <taxon>Lacipirellula</taxon>
    </lineage>
</organism>
<accession>A0A5K7XLP0</accession>
<evidence type="ECO:0000313" key="1">
    <source>
        <dbReference type="EMBL" id="BBO36271.1"/>
    </source>
</evidence>
<proteinExistence type="predicted"/>
<protein>
    <submittedName>
        <fullName evidence="1">Uncharacterized protein</fullName>
    </submittedName>
</protein>
<evidence type="ECO:0000313" key="2">
    <source>
        <dbReference type="Proteomes" id="UP000326837"/>
    </source>
</evidence>
<dbReference type="EMBL" id="AP021861">
    <property type="protein sequence ID" value="BBO36271.1"/>
    <property type="molecule type" value="Genomic_DNA"/>
</dbReference>
<sequence>MGGGSDPEDAPRADYIWQREIGVGDASHNTVSVIKGGDKR</sequence>
<name>A0A5K7XLP0_9BACT</name>
<dbReference type="KEGG" id="lpav:PLANPX_5883"/>